<dbReference type="SMART" id="SM00028">
    <property type="entry name" value="TPR"/>
    <property type="match status" value="3"/>
</dbReference>
<feature type="repeat" description="TPR" evidence="3">
    <location>
        <begin position="315"/>
        <end position="348"/>
    </location>
</feature>
<dbReference type="SUPFAM" id="SSF56935">
    <property type="entry name" value="Porins"/>
    <property type="match status" value="1"/>
</dbReference>
<keyword evidence="6" id="KW-1185">Reference proteome</keyword>
<dbReference type="Proteomes" id="UP000216052">
    <property type="component" value="Chromosome"/>
</dbReference>
<evidence type="ECO:0000256" key="3">
    <source>
        <dbReference type="PROSITE-ProRule" id="PRU00339"/>
    </source>
</evidence>
<keyword evidence="2 3" id="KW-0802">TPR repeat</keyword>
<dbReference type="Gene3D" id="1.25.40.10">
    <property type="entry name" value="Tetratricopeptide repeat domain"/>
    <property type="match status" value="3"/>
</dbReference>
<name>A0ABZ3JB66_SPOA4</name>
<dbReference type="InterPro" id="IPR011990">
    <property type="entry name" value="TPR-like_helical_dom_sf"/>
</dbReference>
<evidence type="ECO:0000256" key="4">
    <source>
        <dbReference type="SAM" id="MobiDB-lite"/>
    </source>
</evidence>
<evidence type="ECO:0000256" key="2">
    <source>
        <dbReference type="ARBA" id="ARBA00022803"/>
    </source>
</evidence>
<dbReference type="PANTHER" id="PTHR45586">
    <property type="entry name" value="TPR REPEAT-CONTAINING PROTEIN PA4667"/>
    <property type="match status" value="1"/>
</dbReference>
<evidence type="ECO:0000313" key="6">
    <source>
        <dbReference type="Proteomes" id="UP000216052"/>
    </source>
</evidence>
<organism evidence="5 6">
    <name type="scientific">Sporomusa acidovorans (strain ATCC 49682 / DSM 3132 / Mol)</name>
    <dbReference type="NCBI Taxonomy" id="1123286"/>
    <lineage>
        <taxon>Bacteria</taxon>
        <taxon>Bacillati</taxon>
        <taxon>Bacillota</taxon>
        <taxon>Negativicutes</taxon>
        <taxon>Selenomonadales</taxon>
        <taxon>Sporomusaceae</taxon>
        <taxon>Sporomusa</taxon>
    </lineage>
</organism>
<accession>A0ABZ3JB66</accession>
<proteinExistence type="predicted"/>
<dbReference type="Pfam" id="PF13174">
    <property type="entry name" value="TPR_6"/>
    <property type="match status" value="1"/>
</dbReference>
<dbReference type="SUPFAM" id="SSF48452">
    <property type="entry name" value="TPR-like"/>
    <property type="match status" value="2"/>
</dbReference>
<dbReference type="PANTHER" id="PTHR45586:SF1">
    <property type="entry name" value="LIPOPOLYSACCHARIDE ASSEMBLY PROTEIN B"/>
    <property type="match status" value="1"/>
</dbReference>
<evidence type="ECO:0000256" key="1">
    <source>
        <dbReference type="ARBA" id="ARBA00022737"/>
    </source>
</evidence>
<dbReference type="PROSITE" id="PS50005">
    <property type="entry name" value="TPR"/>
    <property type="match status" value="1"/>
</dbReference>
<feature type="region of interest" description="Disordered" evidence="4">
    <location>
        <begin position="200"/>
        <end position="222"/>
    </location>
</feature>
<dbReference type="InterPro" id="IPR019734">
    <property type="entry name" value="TPR_rpt"/>
</dbReference>
<dbReference type="EMBL" id="CP155571">
    <property type="protein sequence ID" value="XFO75381.1"/>
    <property type="molecule type" value="Genomic_DNA"/>
</dbReference>
<protein>
    <recommendedName>
        <fullName evidence="7">Tetratricopeptide repeat protein</fullName>
    </recommendedName>
</protein>
<evidence type="ECO:0000313" key="5">
    <source>
        <dbReference type="EMBL" id="XFO75381.1"/>
    </source>
</evidence>
<feature type="compositionally biased region" description="Polar residues" evidence="4">
    <location>
        <begin position="202"/>
        <end position="218"/>
    </location>
</feature>
<dbReference type="InterPro" id="IPR051012">
    <property type="entry name" value="CellSynth/LPSAsmb/PSIAsmb"/>
</dbReference>
<keyword evidence="1" id="KW-0677">Repeat</keyword>
<reference evidence="5" key="1">
    <citation type="submission" date="2024-05" db="EMBL/GenBank/DDBJ databases">
        <title>Isolation and characterization of Sporomusa carbonis sp. nov., a carboxydotrophic hydrogenogen in the genus of Sporomusa isolated from a charcoal burning pile.</title>
        <authorList>
            <person name="Boeer T."/>
            <person name="Rosenbaum F."/>
            <person name="Eysell L."/>
            <person name="Mueller V."/>
            <person name="Daniel R."/>
            <person name="Poehlein A."/>
        </authorList>
    </citation>
    <scope>NUCLEOTIDE SEQUENCE [LARGE SCALE GENOMIC DNA]</scope>
    <source>
        <strain evidence="5">DSM 3132</strain>
    </source>
</reference>
<dbReference type="RefSeq" id="WP_093793377.1">
    <property type="nucleotide sequence ID" value="NZ_CP155571.1"/>
</dbReference>
<gene>
    <name evidence="5" type="ORF">SPACI_055010</name>
</gene>
<sequence length="1084" mass="120546">MKDRRFWLAVVSALIATQHHPGEAAVAAGTDTDRANPVRGHATVVEEEAVVALFDDCRYEEVIETASAAWPRLDAMPERVLYCVSESSIRAGRVQAAKKGFELLIARNSQKQSYRAGLAYTLLYGGELERGLSLYHQVLAENRGLLAGAAEDAVALLSQGNIGGGKALFKMVMDFSPDQQYYRQLYQKSLRLYRIADDSAVSPGTDSPAPGTQQTSVMTKDERESLHTQAVAMAQNGQFEQYTGITMPFPVIKSVSTAYFELKEYDKAMDVLQPAVLRGERDALLWAGEMYLRRGDSRNAQLYYEWLLSGNPNDYEVYLSRGMLSMEIKDYRQAVWDLERARRLLPDSPDRAARLLNVEHKLATAYMQLGQDQKAASLLGSYTKTIPIEDSLASDYVTALVNSAQYELAVREGERLWPAYKGPLPGLRSLAESYIRLGEQDKAAAVYRQLAKQQPGDDISLRTPAFQAMLNGRTMEGLGLYDKYISQAAVHADEVAGDAETFINTDQYVAGKTLFELLLKKYPKPIYRQQYAEVLAKKKLNRAAYKQYQALADQAEGELAGLSGMARTALALGDYPNSRKALDAITGKYGRSKAVAALALDSNDKNVDNGTKNDMVQDNFSRMEPKVLSTAKPQEPSLLAVNNQSLAADDPEKSSRMATTVNGKEEFAYEMAQIATTFLAAPITNPETFKIDFAYAISTITAKVMPLLPSEQRNEFSYEMAQITSAVINEQNLDIKKAKAEFAQLTTKIINHVDSVISGEKPAVLQKNDSTEPKVHDAAQLDMDTYTGLIDDLMEVGHSSSKFINNKINIDGEIRYHYAANSGAARLNKDVTGLRLYLDAYSRISKDWHAYAMLEGQKNITNYNNKLELSRLYVAGKVGASTVKAGSFGYLMAEGNIYDSRFDGIRVDFGGPVKYTLSYGETKDTKATFIIAARYNDFDYNLESGFYHYQPDDGTYKQNIIWNISGNYNFSNFSLGAMYLRSSLQDSNGDNNGYVLSFNYGDQRDSRPRTYNLFAKYYNQARGTYIDHGMNGQGSSMEGMKGYGVGVNYTLAQNLVLGVEYYDLTDKVSGEKGKTLWGQVTHYF</sequence>
<evidence type="ECO:0008006" key="7">
    <source>
        <dbReference type="Google" id="ProtNLM"/>
    </source>
</evidence>